<reference evidence="2 3" key="1">
    <citation type="submission" date="2017-02" db="EMBL/GenBank/DDBJ databases">
        <authorList>
            <person name="Peterson S.W."/>
        </authorList>
    </citation>
    <scope>NUCLEOTIDE SEQUENCE [LARGE SCALE GENOMIC DNA]</scope>
    <source>
        <strain evidence="2 3">ATCC 35992</strain>
    </source>
</reference>
<accession>A0A1T4VKS8</accession>
<feature type="transmembrane region" description="Helical" evidence="1">
    <location>
        <begin position="194"/>
        <end position="213"/>
    </location>
</feature>
<name>A0A1T4VKS8_9FIRM</name>
<feature type="transmembrane region" description="Helical" evidence="1">
    <location>
        <begin position="127"/>
        <end position="144"/>
    </location>
</feature>
<dbReference type="STRING" id="39495.SAMN02745111_01039"/>
<evidence type="ECO:0000313" key="3">
    <source>
        <dbReference type="Proteomes" id="UP000190814"/>
    </source>
</evidence>
<keyword evidence="3" id="KW-1185">Reference proteome</keyword>
<proteinExistence type="predicted"/>
<dbReference type="RefSeq" id="WP_078765917.1">
    <property type="nucleotide sequence ID" value="NZ_FUXZ01000006.1"/>
</dbReference>
<feature type="transmembrane region" description="Helical" evidence="1">
    <location>
        <begin position="82"/>
        <end position="107"/>
    </location>
</feature>
<dbReference type="EMBL" id="FUXZ01000006">
    <property type="protein sequence ID" value="SKA65181.1"/>
    <property type="molecule type" value="Genomic_DNA"/>
</dbReference>
<organism evidence="2 3">
    <name type="scientific">Eubacterium uniforme</name>
    <dbReference type="NCBI Taxonomy" id="39495"/>
    <lineage>
        <taxon>Bacteria</taxon>
        <taxon>Bacillati</taxon>
        <taxon>Bacillota</taxon>
        <taxon>Clostridia</taxon>
        <taxon>Eubacteriales</taxon>
        <taxon>Eubacteriaceae</taxon>
        <taxon>Eubacterium</taxon>
    </lineage>
</organism>
<sequence length="230" mass="26821">MNVKRSILLEEMNKLKILLTSNRGIFLFTFVFAVIWTIKDLKFCYMGCFVSSFIFVLWSLESFKEDASFYIPMTFKEKNRRIFCFGNIIAFCFVIIFILINVINIIIPNLNESRVKSGYTNICSLNNILLLVYLYLVIVAFVLSNKMVMGFSEDVYLFGIKLPRFVRYIFTVPGTFLFSWTAMSIAIGNSINKYKWIIYIGIVLTLIDIVLEYNQNKEADCKWFPGNESK</sequence>
<gene>
    <name evidence="2" type="ORF">SAMN02745111_01039</name>
</gene>
<protein>
    <submittedName>
        <fullName evidence="2">Uncharacterized protein</fullName>
    </submittedName>
</protein>
<evidence type="ECO:0000256" key="1">
    <source>
        <dbReference type="SAM" id="Phobius"/>
    </source>
</evidence>
<evidence type="ECO:0000313" key="2">
    <source>
        <dbReference type="EMBL" id="SKA65181.1"/>
    </source>
</evidence>
<feature type="transmembrane region" description="Helical" evidence="1">
    <location>
        <begin position="21"/>
        <end position="38"/>
    </location>
</feature>
<feature type="transmembrane region" description="Helical" evidence="1">
    <location>
        <begin position="165"/>
        <end position="188"/>
    </location>
</feature>
<dbReference type="AlphaFoldDB" id="A0A1T4VKS8"/>
<feature type="transmembrane region" description="Helical" evidence="1">
    <location>
        <begin position="44"/>
        <end position="61"/>
    </location>
</feature>
<keyword evidence="1" id="KW-0812">Transmembrane</keyword>
<dbReference type="Proteomes" id="UP000190814">
    <property type="component" value="Unassembled WGS sequence"/>
</dbReference>
<keyword evidence="1" id="KW-1133">Transmembrane helix</keyword>
<keyword evidence="1" id="KW-0472">Membrane</keyword>